<dbReference type="Proteomes" id="UP000593567">
    <property type="component" value="Unassembled WGS sequence"/>
</dbReference>
<dbReference type="Pfam" id="PF00335">
    <property type="entry name" value="Tetraspanin"/>
    <property type="match status" value="1"/>
</dbReference>
<gene>
    <name evidence="7" type="ORF">EB796_023478</name>
</gene>
<keyword evidence="5 6" id="KW-0472">Membrane</keyword>
<keyword evidence="3 6" id="KW-0812">Transmembrane</keyword>
<evidence type="ECO:0000256" key="5">
    <source>
        <dbReference type="ARBA" id="ARBA00023136"/>
    </source>
</evidence>
<feature type="transmembrane region" description="Helical" evidence="6">
    <location>
        <begin position="228"/>
        <end position="252"/>
    </location>
</feature>
<dbReference type="EMBL" id="VXIV02003327">
    <property type="protein sequence ID" value="KAF6018247.1"/>
    <property type="molecule type" value="Genomic_DNA"/>
</dbReference>
<comment type="similarity">
    <text evidence="2 6">Belongs to the tetraspanin (TM4SF) family.</text>
</comment>
<feature type="transmembrane region" description="Helical" evidence="6">
    <location>
        <begin position="12"/>
        <end position="35"/>
    </location>
</feature>
<comment type="caution">
    <text evidence="7">The sequence shown here is derived from an EMBL/GenBank/DDBJ whole genome shotgun (WGS) entry which is preliminary data.</text>
</comment>
<dbReference type="PANTHER" id="PTHR19282">
    <property type="entry name" value="TETRASPANIN"/>
    <property type="match status" value="1"/>
</dbReference>
<evidence type="ECO:0000256" key="2">
    <source>
        <dbReference type="ARBA" id="ARBA00006840"/>
    </source>
</evidence>
<dbReference type="CDD" id="cd03156">
    <property type="entry name" value="uroplakin_I_like_LEL"/>
    <property type="match status" value="1"/>
</dbReference>
<dbReference type="InterPro" id="IPR008952">
    <property type="entry name" value="Tetraspanin_EC2_sf"/>
</dbReference>
<evidence type="ECO:0000313" key="7">
    <source>
        <dbReference type="EMBL" id="KAF6018247.1"/>
    </source>
</evidence>
<comment type="subcellular location">
    <subcellularLocation>
        <location evidence="1 6">Membrane</location>
        <topology evidence="1 6">Multi-pass membrane protein</topology>
    </subcellularLocation>
</comment>
<keyword evidence="8" id="KW-1185">Reference proteome</keyword>
<evidence type="ECO:0000256" key="3">
    <source>
        <dbReference type="ARBA" id="ARBA00022692"/>
    </source>
</evidence>
<dbReference type="PRINTS" id="PR00259">
    <property type="entry name" value="TMFOUR"/>
</dbReference>
<evidence type="ECO:0000256" key="1">
    <source>
        <dbReference type="ARBA" id="ARBA00004141"/>
    </source>
</evidence>
<dbReference type="GO" id="GO:0005886">
    <property type="term" value="C:plasma membrane"/>
    <property type="evidence" value="ECO:0007669"/>
    <property type="project" value="TreeGrafter"/>
</dbReference>
<accession>A0A7J7IXI7</accession>
<evidence type="ECO:0000256" key="4">
    <source>
        <dbReference type="ARBA" id="ARBA00022989"/>
    </source>
</evidence>
<dbReference type="PANTHER" id="PTHR19282:SF519">
    <property type="entry name" value="TETRASPANIN"/>
    <property type="match status" value="1"/>
</dbReference>
<dbReference type="SMR" id="A0A7J7IXI7"/>
<name>A0A7J7IXI7_BUGNE</name>
<dbReference type="PIRSF" id="PIRSF002419">
    <property type="entry name" value="Tetraspanin"/>
    <property type="match status" value="1"/>
</dbReference>
<dbReference type="InterPro" id="IPR018499">
    <property type="entry name" value="Tetraspanin/Peripherin"/>
</dbReference>
<keyword evidence="4 6" id="KW-1133">Transmembrane helix</keyword>
<dbReference type="AlphaFoldDB" id="A0A7J7IXI7"/>
<dbReference type="OrthoDB" id="10033535at2759"/>
<proteinExistence type="inferred from homology"/>
<protein>
    <recommendedName>
        <fullName evidence="6">Tetraspanin</fullName>
    </recommendedName>
</protein>
<feature type="transmembrane region" description="Helical" evidence="6">
    <location>
        <begin position="88"/>
        <end position="111"/>
    </location>
</feature>
<organism evidence="7 8">
    <name type="scientific">Bugula neritina</name>
    <name type="common">Brown bryozoan</name>
    <name type="synonym">Sertularia neritina</name>
    <dbReference type="NCBI Taxonomy" id="10212"/>
    <lineage>
        <taxon>Eukaryota</taxon>
        <taxon>Metazoa</taxon>
        <taxon>Spiralia</taxon>
        <taxon>Lophotrochozoa</taxon>
        <taxon>Bryozoa</taxon>
        <taxon>Gymnolaemata</taxon>
        <taxon>Cheilostomatida</taxon>
        <taxon>Flustrina</taxon>
        <taxon>Buguloidea</taxon>
        <taxon>Bugulidae</taxon>
        <taxon>Bugula</taxon>
    </lineage>
</organism>
<reference evidence="7" key="1">
    <citation type="submission" date="2020-06" db="EMBL/GenBank/DDBJ databases">
        <title>Draft genome of Bugula neritina, a colonial animal packing powerful symbionts and potential medicines.</title>
        <authorList>
            <person name="Rayko M."/>
        </authorList>
    </citation>
    <scope>NUCLEOTIDE SEQUENCE [LARGE SCALE GENOMIC DNA]</scope>
    <source>
        <strain evidence="7">Kwan_BN1</strain>
    </source>
</reference>
<sequence length="258" mass="27563">MNCGIKCLRLILVVFNIIFFLAGAAILGVGIYIRVDPNFSQILKASGLESITSLVFPVAYVLIAFGAFTFLVGFCGCCGAIRQSKCLIGVYIIAVMLVIIAEIAGGVLVVVRKDLVLDEVGSLAVDSLKDNYGKDGKNASTAAWNVLMGEFQCCGFNSTDNFIGSPYQNSTGRKVPYACCKTTNNELSKVDMRTCQSEANATITTPKVLNNIGCKQALENFVNNNSTLLMGIGIGIAAFELLVVLSALCFCCNIDKDD</sequence>
<evidence type="ECO:0000313" key="8">
    <source>
        <dbReference type="Proteomes" id="UP000593567"/>
    </source>
</evidence>
<evidence type="ECO:0000256" key="6">
    <source>
        <dbReference type="RuleBase" id="RU361218"/>
    </source>
</evidence>
<feature type="transmembrane region" description="Helical" evidence="6">
    <location>
        <begin position="55"/>
        <end position="81"/>
    </location>
</feature>
<dbReference type="InterPro" id="IPR000301">
    <property type="entry name" value="Tetraspanin_animals"/>
</dbReference>
<dbReference type="SUPFAM" id="SSF48652">
    <property type="entry name" value="Tetraspanin"/>
    <property type="match status" value="1"/>
</dbReference>
<dbReference type="Gene3D" id="1.10.1450.10">
    <property type="entry name" value="Tetraspanin"/>
    <property type="match status" value="1"/>
</dbReference>